<geneLocation type="plasmid" evidence="2">
    <name>pemeittgr7c</name>
</geneLocation>
<evidence type="ECO:0000313" key="2">
    <source>
        <dbReference type="Proteomes" id="UP000510721"/>
    </source>
</evidence>
<sequence length="62" mass="6750">MTAVNGTVANLKWTGPAYADELSGRFGKAVDYRRRPAEDFARAAVTLEDEDGNELMIEATTS</sequence>
<dbReference type="EMBL" id="CP041241">
    <property type="protein sequence ID" value="QLL64686.1"/>
    <property type="molecule type" value="Genomic_DNA"/>
</dbReference>
<gene>
    <name evidence="1" type="ORF">FKV68_25100</name>
</gene>
<reference evidence="1 2" key="1">
    <citation type="submission" date="2019-06" db="EMBL/GenBank/DDBJ databases">
        <title>Complete genome sequence of Ensifer mexicanus ITTG R7 isolated from nodules of Acacia angustissima (Mill.) Kuntze.</title>
        <authorList>
            <person name="Rincon-Rosales R."/>
            <person name="Rogel M.A."/>
            <person name="Guerrero G."/>
            <person name="Rincon-Molina C.I."/>
            <person name="Lopez-Lopez A."/>
            <person name="Martinez-Romero E."/>
        </authorList>
    </citation>
    <scope>NUCLEOTIDE SEQUENCE [LARGE SCALE GENOMIC DNA]</scope>
    <source>
        <strain evidence="1 2">ITTG R7</strain>
        <plasmid evidence="2">pemeittgr7c</plasmid>
    </source>
</reference>
<name>A0A859QW48_9HYPH</name>
<protein>
    <submittedName>
        <fullName evidence="1">Uncharacterized protein</fullName>
    </submittedName>
</protein>
<dbReference type="Proteomes" id="UP000510721">
    <property type="component" value="Plasmid pEmeITTGR7c"/>
</dbReference>
<accession>A0A859QW48</accession>
<proteinExistence type="predicted"/>
<dbReference type="RefSeq" id="WP_180943143.1">
    <property type="nucleotide sequence ID" value="NZ_CP041241.1"/>
</dbReference>
<dbReference type="AlphaFoldDB" id="A0A859QW48"/>
<organism evidence="1 2">
    <name type="scientific">Sinorhizobium mexicanum</name>
    <dbReference type="NCBI Taxonomy" id="375549"/>
    <lineage>
        <taxon>Bacteria</taxon>
        <taxon>Pseudomonadati</taxon>
        <taxon>Pseudomonadota</taxon>
        <taxon>Alphaproteobacteria</taxon>
        <taxon>Hyphomicrobiales</taxon>
        <taxon>Rhizobiaceae</taxon>
        <taxon>Sinorhizobium/Ensifer group</taxon>
        <taxon>Sinorhizobium</taxon>
    </lineage>
</organism>
<dbReference type="KEGG" id="emx:FKV68_25100"/>
<evidence type="ECO:0000313" key="1">
    <source>
        <dbReference type="EMBL" id="QLL64686.1"/>
    </source>
</evidence>
<keyword evidence="2" id="KW-1185">Reference proteome</keyword>
<keyword evidence="1" id="KW-0614">Plasmid</keyword>